<evidence type="ECO:0000256" key="4">
    <source>
        <dbReference type="ARBA" id="ARBA00023125"/>
    </source>
</evidence>
<dbReference type="InterPro" id="IPR009057">
    <property type="entry name" value="Homeodomain-like_sf"/>
</dbReference>
<keyword evidence="6" id="KW-0539">Nucleus</keyword>
<keyword evidence="5" id="KW-0804">Transcription</keyword>
<proteinExistence type="predicted"/>
<dbReference type="FunFam" id="1.10.10.60:FF:000010">
    <property type="entry name" value="Transcriptional activator Myb isoform A"/>
    <property type="match status" value="1"/>
</dbReference>
<feature type="domain" description="Myb-like" evidence="8">
    <location>
        <begin position="176"/>
        <end position="226"/>
    </location>
</feature>
<evidence type="ECO:0000256" key="5">
    <source>
        <dbReference type="ARBA" id="ARBA00023163"/>
    </source>
</evidence>
<feature type="domain" description="HTH myb-type" evidence="9">
    <location>
        <begin position="124"/>
        <end position="179"/>
    </location>
</feature>
<dbReference type="SUPFAM" id="SSF46689">
    <property type="entry name" value="Homeodomain-like"/>
    <property type="match status" value="2"/>
</dbReference>
<dbReference type="InterPro" id="IPR050560">
    <property type="entry name" value="MYB_TF"/>
</dbReference>
<feature type="domain" description="Myb-like" evidence="8">
    <location>
        <begin position="124"/>
        <end position="175"/>
    </location>
</feature>
<evidence type="ECO:0000256" key="2">
    <source>
        <dbReference type="ARBA" id="ARBA00022737"/>
    </source>
</evidence>
<feature type="domain" description="Myb-like" evidence="8">
    <location>
        <begin position="72"/>
        <end position="123"/>
    </location>
</feature>
<evidence type="ECO:0000256" key="6">
    <source>
        <dbReference type="ARBA" id="ARBA00023242"/>
    </source>
</evidence>
<accession>A0AAV1RDL6</accession>
<gene>
    <name evidence="10" type="ORF">DCAF_LOCUS9663</name>
</gene>
<keyword evidence="11" id="KW-1185">Reference proteome</keyword>
<dbReference type="Proteomes" id="UP001314170">
    <property type="component" value="Unassembled WGS sequence"/>
</dbReference>
<feature type="compositionally biased region" description="Polar residues" evidence="7">
    <location>
        <begin position="530"/>
        <end position="543"/>
    </location>
</feature>
<feature type="compositionally biased region" description="Polar residues" evidence="7">
    <location>
        <begin position="268"/>
        <end position="277"/>
    </location>
</feature>
<dbReference type="FunFam" id="1.10.10.60:FF:000016">
    <property type="entry name" value="Transcriptional activator Myb isoform A"/>
    <property type="match status" value="1"/>
</dbReference>
<feature type="compositionally biased region" description="Basic residues" evidence="7">
    <location>
        <begin position="65"/>
        <end position="77"/>
    </location>
</feature>
<evidence type="ECO:0000259" key="8">
    <source>
        <dbReference type="PROSITE" id="PS50090"/>
    </source>
</evidence>
<feature type="domain" description="HTH myb-type" evidence="9">
    <location>
        <begin position="180"/>
        <end position="230"/>
    </location>
</feature>
<protein>
    <submittedName>
        <fullName evidence="10">Uncharacterized protein</fullName>
    </submittedName>
</protein>
<name>A0AAV1RDL6_9ROSI</name>
<keyword evidence="3" id="KW-0805">Transcription regulation</keyword>
<evidence type="ECO:0000256" key="7">
    <source>
        <dbReference type="SAM" id="MobiDB-lite"/>
    </source>
</evidence>
<dbReference type="PANTHER" id="PTHR45614">
    <property type="entry name" value="MYB PROTEIN-RELATED"/>
    <property type="match status" value="1"/>
</dbReference>
<dbReference type="PROSITE" id="PS51294">
    <property type="entry name" value="HTH_MYB"/>
    <property type="match status" value="3"/>
</dbReference>
<feature type="region of interest" description="Disordered" evidence="7">
    <location>
        <begin position="523"/>
        <end position="556"/>
    </location>
</feature>
<dbReference type="PROSITE" id="PS50090">
    <property type="entry name" value="MYB_LIKE"/>
    <property type="match status" value="3"/>
</dbReference>
<dbReference type="GO" id="GO:0000978">
    <property type="term" value="F:RNA polymerase II cis-regulatory region sequence-specific DNA binding"/>
    <property type="evidence" value="ECO:0007669"/>
    <property type="project" value="TreeGrafter"/>
</dbReference>
<dbReference type="Gene3D" id="1.10.10.60">
    <property type="entry name" value="Homeodomain-like"/>
    <property type="match status" value="3"/>
</dbReference>
<feature type="domain" description="HTH myb-type" evidence="9">
    <location>
        <begin position="77"/>
        <end position="123"/>
    </location>
</feature>
<dbReference type="GO" id="GO:0005634">
    <property type="term" value="C:nucleus"/>
    <property type="evidence" value="ECO:0007669"/>
    <property type="project" value="UniProtKB-SubCell"/>
</dbReference>
<feature type="region of interest" description="Disordered" evidence="7">
    <location>
        <begin position="243"/>
        <end position="278"/>
    </location>
</feature>
<feature type="compositionally biased region" description="Polar residues" evidence="7">
    <location>
        <begin position="55"/>
        <end position="64"/>
    </location>
</feature>
<reference evidence="10 11" key="1">
    <citation type="submission" date="2024-01" db="EMBL/GenBank/DDBJ databases">
        <authorList>
            <person name="Waweru B."/>
        </authorList>
    </citation>
    <scope>NUCLEOTIDE SEQUENCE [LARGE SCALE GENOMIC DNA]</scope>
</reference>
<feature type="compositionally biased region" description="Low complexity" evidence="7">
    <location>
        <begin position="37"/>
        <end position="48"/>
    </location>
</feature>
<evidence type="ECO:0000313" key="11">
    <source>
        <dbReference type="Proteomes" id="UP001314170"/>
    </source>
</evidence>
<comment type="caution">
    <text evidence="10">The sequence shown here is derived from an EMBL/GenBank/DDBJ whole genome shotgun (WGS) entry which is preliminary data.</text>
</comment>
<dbReference type="SMART" id="SM00717">
    <property type="entry name" value="SANT"/>
    <property type="match status" value="3"/>
</dbReference>
<dbReference type="Pfam" id="PF00249">
    <property type="entry name" value="Myb_DNA-binding"/>
    <property type="match status" value="3"/>
</dbReference>
<dbReference type="InterPro" id="IPR001005">
    <property type="entry name" value="SANT/Myb"/>
</dbReference>
<dbReference type="AlphaFoldDB" id="A0AAV1RDL6"/>
<dbReference type="InterPro" id="IPR017930">
    <property type="entry name" value="Myb_dom"/>
</dbReference>
<dbReference type="FunFam" id="1.10.10.60:FF:000324">
    <property type="entry name" value="Transcription factor MYB3R-2"/>
    <property type="match status" value="1"/>
</dbReference>
<feature type="region of interest" description="Disordered" evidence="7">
    <location>
        <begin position="1"/>
        <end position="85"/>
    </location>
</feature>
<comment type="subcellular location">
    <subcellularLocation>
        <location evidence="1">Nucleus</location>
    </subcellularLocation>
</comment>
<organism evidence="10 11">
    <name type="scientific">Dovyalis caffra</name>
    <dbReference type="NCBI Taxonomy" id="77055"/>
    <lineage>
        <taxon>Eukaryota</taxon>
        <taxon>Viridiplantae</taxon>
        <taxon>Streptophyta</taxon>
        <taxon>Embryophyta</taxon>
        <taxon>Tracheophyta</taxon>
        <taxon>Spermatophyta</taxon>
        <taxon>Magnoliopsida</taxon>
        <taxon>eudicotyledons</taxon>
        <taxon>Gunneridae</taxon>
        <taxon>Pentapetalae</taxon>
        <taxon>rosids</taxon>
        <taxon>fabids</taxon>
        <taxon>Malpighiales</taxon>
        <taxon>Salicaceae</taxon>
        <taxon>Flacourtieae</taxon>
        <taxon>Dovyalis</taxon>
    </lineage>
</organism>
<dbReference type="GO" id="GO:0000981">
    <property type="term" value="F:DNA-binding transcription factor activity, RNA polymerase II-specific"/>
    <property type="evidence" value="ECO:0007669"/>
    <property type="project" value="TreeGrafter"/>
</dbReference>
<dbReference type="EMBL" id="CAWUPB010000936">
    <property type="protein sequence ID" value="CAK7333873.1"/>
    <property type="molecule type" value="Genomic_DNA"/>
</dbReference>
<keyword evidence="4" id="KW-0238">DNA-binding</keyword>
<evidence type="ECO:0000256" key="3">
    <source>
        <dbReference type="ARBA" id="ARBA00023015"/>
    </source>
</evidence>
<evidence type="ECO:0000313" key="10">
    <source>
        <dbReference type="EMBL" id="CAK7333873.1"/>
    </source>
</evidence>
<feature type="region of interest" description="Disordered" evidence="7">
    <location>
        <begin position="477"/>
        <end position="500"/>
    </location>
</feature>
<evidence type="ECO:0000259" key="9">
    <source>
        <dbReference type="PROSITE" id="PS51294"/>
    </source>
</evidence>
<evidence type="ECO:0000256" key="1">
    <source>
        <dbReference type="ARBA" id="ARBA00004123"/>
    </source>
</evidence>
<keyword evidence="2" id="KW-0677">Repeat</keyword>
<feature type="compositionally biased region" description="Polar residues" evidence="7">
    <location>
        <begin position="246"/>
        <end position="260"/>
    </location>
</feature>
<sequence length="556" mass="60885">MSSSSIPATSLEAEKKEMDEVKIEERCLENKQLTPASSSSQSEEGSGSAILRSPGVSSPATASPTHRRTTGPIRRAKGGWTPEEDETLRTAVATYKGKSWKKIAEFFPDRSEVQCLHRWQKVLNPELVKGPWTQEEDDKIIELVAKYGPTKWSVIAKALPGRIGKQCRERWHNHLNPDIKKDAWTLEEELALMNAHRIYGNKWAEIAKVLPGRTDNSIKNHWNSSLKKKLDFYLSTGRLPPIPKNGIQNGTKDTSKSAVTKTMKESDSAAQTSSGTTDICKLEEDGKDQLESTLVPEVAASSSVLPNESADSVDLSCCDSESMQKFENCTVNYEDQDKGIGSGLQFDNSTYGSLYYELPQVEACIALDSDPSNMGNVQLENNSTPVSSPVSFFTPPCVKSSGLSSQSPESILRIAAKSFPNTPSIFRKRKVAQVHLLPSKIGKVGEETVKDRLDTSAELEKTKITLEKTAAQDGSLCASPASLGNGTVQPNDKPFNASPPYRLRSKRTAVFKSVERQLEFTFERNRSDGTKTTGLSVKGSSPVTEDGSRATKMGVT</sequence>
<dbReference type="PANTHER" id="PTHR45614:SF194">
    <property type="entry name" value="TRANSCRIPTION FACTOR MYB3R-3-RELATED"/>
    <property type="match status" value="1"/>
</dbReference>
<dbReference type="CDD" id="cd00167">
    <property type="entry name" value="SANT"/>
    <property type="match status" value="3"/>
</dbReference>
<feature type="compositionally biased region" description="Basic and acidic residues" evidence="7">
    <location>
        <begin position="12"/>
        <end position="29"/>
    </location>
</feature>